<dbReference type="Proteomes" id="UP001165366">
    <property type="component" value="Unassembled WGS sequence"/>
</dbReference>
<keyword evidence="2" id="KW-1185">Reference proteome</keyword>
<dbReference type="Gene3D" id="2.115.10.20">
    <property type="entry name" value="Glycosyl hydrolase domain, family 43"/>
    <property type="match status" value="1"/>
</dbReference>
<dbReference type="EMBL" id="JAKLWS010000019">
    <property type="protein sequence ID" value="MCG2589639.1"/>
    <property type="molecule type" value="Genomic_DNA"/>
</dbReference>
<accession>A0ABS9KFK8</accession>
<reference evidence="1" key="2">
    <citation type="submission" date="2024-05" db="EMBL/GenBank/DDBJ databases">
        <title>Rhodohalobacter halophilus gen. nov., sp. nov., a moderately halophilic member of the family Balneolaceae.</title>
        <authorList>
            <person name="Xia J."/>
        </authorList>
    </citation>
    <scope>NUCLEOTIDE SEQUENCE</scope>
    <source>
        <strain evidence="1">WB101</strain>
    </source>
</reference>
<name>A0ABS9KFK8_9BACT</name>
<reference evidence="1" key="1">
    <citation type="submission" date="2022-01" db="EMBL/GenBank/DDBJ databases">
        <authorList>
            <person name="Wang Y."/>
        </authorList>
    </citation>
    <scope>NUCLEOTIDE SEQUENCE</scope>
    <source>
        <strain evidence="1">WB101</strain>
    </source>
</reference>
<gene>
    <name evidence="1" type="ORF">L6773_13755</name>
</gene>
<dbReference type="InterPro" id="IPR023296">
    <property type="entry name" value="Glyco_hydro_beta-prop_sf"/>
</dbReference>
<dbReference type="SUPFAM" id="SSF75005">
    <property type="entry name" value="Arabinanase/levansucrase/invertase"/>
    <property type="match status" value="1"/>
</dbReference>
<evidence type="ECO:0000313" key="1">
    <source>
        <dbReference type="EMBL" id="MCG2589639.1"/>
    </source>
</evidence>
<dbReference type="RefSeq" id="WP_237854999.1">
    <property type="nucleotide sequence ID" value="NZ_JAKLWS010000019.1"/>
</dbReference>
<evidence type="ECO:0000313" key="2">
    <source>
        <dbReference type="Proteomes" id="UP001165366"/>
    </source>
</evidence>
<protein>
    <submittedName>
        <fullName evidence="1">Uncharacterized protein</fullName>
    </submittedName>
</protein>
<sequence>MKVQHLLGILLGCVLFTGYYLDRKSTLKNHATTDTQIAGKTGTLVVFSGIEFPSARTTADEDLEIVMIDLYERVNPGYTKGLIELDDRVRFYIEDRSQRNIEGYETLYYEAEKDNLHKWELKGKVNVEDYDGKDLKHGNAPVIRKLNGEIWGWQAMSGGIAILKTDDGINFKFHDQAFHGEVDGMTNISYHEETEHYYIYSRNRSFDGVDRRGINVWSEDTIEPDFDFEQTIDPMDLFDYSGNSIYDIYDIFGIPQKDGSMKLISNIFWKERERFVDYKNGRNTGPIYPVFLKADNQRLDNLRIEKKLSVIPLEPFERIHPNPKATGGGKNEVGQIYCNSYLELDDVELFGFMVSEDTHYEPYDGFKKAFGIYIKPK</sequence>
<proteinExistence type="predicted"/>
<comment type="caution">
    <text evidence="1">The sequence shown here is derived from an EMBL/GenBank/DDBJ whole genome shotgun (WGS) entry which is preliminary data.</text>
</comment>
<organism evidence="1 2">
    <name type="scientific">Rhodohalobacter sulfatireducens</name>
    <dbReference type="NCBI Taxonomy" id="2911366"/>
    <lineage>
        <taxon>Bacteria</taxon>
        <taxon>Pseudomonadati</taxon>
        <taxon>Balneolota</taxon>
        <taxon>Balneolia</taxon>
        <taxon>Balneolales</taxon>
        <taxon>Balneolaceae</taxon>
        <taxon>Rhodohalobacter</taxon>
    </lineage>
</organism>